<protein>
    <submittedName>
        <fullName evidence="8">MFS transporter</fullName>
    </submittedName>
</protein>
<evidence type="ECO:0000259" key="7">
    <source>
        <dbReference type="PROSITE" id="PS50850"/>
    </source>
</evidence>
<comment type="subcellular location">
    <subcellularLocation>
        <location evidence="1">Cell membrane</location>
        <topology evidence="1">Multi-pass membrane protein</topology>
    </subcellularLocation>
</comment>
<reference evidence="8 9" key="1">
    <citation type="submission" date="2021-01" db="EMBL/GenBank/DDBJ databases">
        <title>Whole genome shotgun sequence of Actinoplanes durhamensis NBRC 14914.</title>
        <authorList>
            <person name="Komaki H."/>
            <person name="Tamura T."/>
        </authorList>
    </citation>
    <scope>NUCLEOTIDE SEQUENCE [LARGE SCALE GENOMIC DNA]</scope>
    <source>
        <strain evidence="8 9">NBRC 14914</strain>
    </source>
</reference>
<feature type="transmembrane region" description="Helical" evidence="6">
    <location>
        <begin position="109"/>
        <end position="130"/>
    </location>
</feature>
<keyword evidence="4 6" id="KW-1133">Transmembrane helix</keyword>
<evidence type="ECO:0000256" key="1">
    <source>
        <dbReference type="ARBA" id="ARBA00004651"/>
    </source>
</evidence>
<keyword evidence="5 6" id="KW-0472">Membrane</keyword>
<feature type="transmembrane region" description="Helical" evidence="6">
    <location>
        <begin position="362"/>
        <end position="380"/>
    </location>
</feature>
<proteinExistence type="predicted"/>
<dbReference type="CDD" id="cd17324">
    <property type="entry name" value="MFS_NepI_like"/>
    <property type="match status" value="1"/>
</dbReference>
<dbReference type="PROSITE" id="PS50850">
    <property type="entry name" value="MFS"/>
    <property type="match status" value="1"/>
</dbReference>
<dbReference type="PANTHER" id="PTHR43124:SF3">
    <property type="entry name" value="CHLORAMPHENICOL EFFLUX PUMP RV0191"/>
    <property type="match status" value="1"/>
</dbReference>
<keyword evidence="3 6" id="KW-0812">Transmembrane</keyword>
<feature type="transmembrane region" description="Helical" evidence="6">
    <location>
        <begin position="12"/>
        <end position="38"/>
    </location>
</feature>
<feature type="transmembrane region" description="Helical" evidence="6">
    <location>
        <begin position="50"/>
        <end position="68"/>
    </location>
</feature>
<dbReference type="Gene3D" id="1.20.1250.20">
    <property type="entry name" value="MFS general substrate transporter like domains"/>
    <property type="match status" value="2"/>
</dbReference>
<organism evidence="8 9">
    <name type="scientific">Paractinoplanes durhamensis</name>
    <dbReference type="NCBI Taxonomy" id="113563"/>
    <lineage>
        <taxon>Bacteria</taxon>
        <taxon>Bacillati</taxon>
        <taxon>Actinomycetota</taxon>
        <taxon>Actinomycetes</taxon>
        <taxon>Micromonosporales</taxon>
        <taxon>Micromonosporaceae</taxon>
        <taxon>Paractinoplanes</taxon>
    </lineage>
</organism>
<dbReference type="InterPro" id="IPR036259">
    <property type="entry name" value="MFS_trans_sf"/>
</dbReference>
<dbReference type="Proteomes" id="UP000637628">
    <property type="component" value="Unassembled WGS sequence"/>
</dbReference>
<feature type="transmembrane region" description="Helical" evidence="6">
    <location>
        <begin position="137"/>
        <end position="159"/>
    </location>
</feature>
<dbReference type="Pfam" id="PF07690">
    <property type="entry name" value="MFS_1"/>
    <property type="match status" value="1"/>
</dbReference>
<accession>A0ABQ3Z4R8</accession>
<evidence type="ECO:0000313" key="9">
    <source>
        <dbReference type="Proteomes" id="UP000637628"/>
    </source>
</evidence>
<gene>
    <name evidence="8" type="primary">araJ</name>
    <name evidence="8" type="ORF">Adu01nite_58940</name>
</gene>
<feature type="transmembrane region" description="Helical" evidence="6">
    <location>
        <begin position="165"/>
        <end position="187"/>
    </location>
</feature>
<dbReference type="RefSeq" id="WP_203731376.1">
    <property type="nucleotide sequence ID" value="NZ_BAAATX010000011.1"/>
</dbReference>
<dbReference type="SUPFAM" id="SSF103473">
    <property type="entry name" value="MFS general substrate transporter"/>
    <property type="match status" value="1"/>
</dbReference>
<feature type="transmembrane region" description="Helical" evidence="6">
    <location>
        <begin position="80"/>
        <end position="103"/>
    </location>
</feature>
<dbReference type="InterPro" id="IPR020846">
    <property type="entry name" value="MFS_dom"/>
</dbReference>
<feature type="domain" description="Major facilitator superfamily (MFS) profile" evidence="7">
    <location>
        <begin position="10"/>
        <end position="384"/>
    </location>
</feature>
<feature type="transmembrane region" description="Helical" evidence="6">
    <location>
        <begin position="241"/>
        <end position="265"/>
    </location>
</feature>
<evidence type="ECO:0000256" key="2">
    <source>
        <dbReference type="ARBA" id="ARBA00022475"/>
    </source>
</evidence>
<evidence type="ECO:0000256" key="3">
    <source>
        <dbReference type="ARBA" id="ARBA00022692"/>
    </source>
</evidence>
<feature type="transmembrane region" description="Helical" evidence="6">
    <location>
        <begin position="337"/>
        <end position="356"/>
    </location>
</feature>
<keyword evidence="9" id="KW-1185">Reference proteome</keyword>
<dbReference type="PANTHER" id="PTHR43124">
    <property type="entry name" value="PURINE EFFLUX PUMP PBUE"/>
    <property type="match status" value="1"/>
</dbReference>
<comment type="caution">
    <text evidence="8">The sequence shown here is derived from an EMBL/GenBank/DDBJ whole genome shotgun (WGS) entry which is preliminary data.</text>
</comment>
<keyword evidence="2" id="KW-1003">Cell membrane</keyword>
<sequence>MINQTATGRRSVVALGALMLAGFAFFTVEMLPVGLLSVIADDIGVSESTAGLLVTGYGVTVAIASLPLTHLVRRIPRRHLIAGLLAVFVVATCVSVTGGYWLLLGGRVVTALAQAVFWAVAPPAAAALFSPQVRGRVTAALIGGGSLASVLGVPTATWLGQQTGWRTAFLAVAGLGLLSLAGVAILMPTSSPDGGHAATGSAPDSRRYWTIVAATAVAITGVFAAYTYISPFLTEVSGFAPATVSVLLLVYGLAGPGGVAAGGALADRAPRAAMLAPLVILSATLLTLYLFGTGQAATVVCVAVWGFAMPQIPATFQSRVLQVAPGSTDMASAVFSAMFNVGIASGALIGSVLLAHTGVRSTFLIAALLTAAALVTLLAGPRRGRASSQPGARDGG</sequence>
<name>A0ABQ3Z4R8_9ACTN</name>
<feature type="transmembrane region" description="Helical" evidence="6">
    <location>
        <begin position="208"/>
        <end position="229"/>
    </location>
</feature>
<evidence type="ECO:0000256" key="5">
    <source>
        <dbReference type="ARBA" id="ARBA00023136"/>
    </source>
</evidence>
<evidence type="ECO:0000256" key="6">
    <source>
        <dbReference type="SAM" id="Phobius"/>
    </source>
</evidence>
<evidence type="ECO:0000256" key="4">
    <source>
        <dbReference type="ARBA" id="ARBA00022989"/>
    </source>
</evidence>
<dbReference type="EMBL" id="BOML01000048">
    <property type="protein sequence ID" value="GIE04544.1"/>
    <property type="molecule type" value="Genomic_DNA"/>
</dbReference>
<dbReference type="InterPro" id="IPR050189">
    <property type="entry name" value="MFS_Efflux_Transporters"/>
</dbReference>
<evidence type="ECO:0000313" key="8">
    <source>
        <dbReference type="EMBL" id="GIE04544.1"/>
    </source>
</evidence>
<feature type="transmembrane region" description="Helical" evidence="6">
    <location>
        <begin position="272"/>
        <end position="291"/>
    </location>
</feature>
<dbReference type="InterPro" id="IPR011701">
    <property type="entry name" value="MFS"/>
</dbReference>